<dbReference type="PANTHER" id="PTHR33048:SF47">
    <property type="entry name" value="INTEGRAL MEMBRANE PROTEIN-RELATED"/>
    <property type="match status" value="1"/>
</dbReference>
<evidence type="ECO:0000256" key="2">
    <source>
        <dbReference type="ARBA" id="ARBA00022692"/>
    </source>
</evidence>
<keyword evidence="9" id="KW-1185">Reference proteome</keyword>
<organism evidence="8 9">
    <name type="scientific">Penicillium olsonii</name>
    <dbReference type="NCBI Taxonomy" id="99116"/>
    <lineage>
        <taxon>Eukaryota</taxon>
        <taxon>Fungi</taxon>
        <taxon>Dikarya</taxon>
        <taxon>Ascomycota</taxon>
        <taxon>Pezizomycotina</taxon>
        <taxon>Eurotiomycetes</taxon>
        <taxon>Eurotiomycetidae</taxon>
        <taxon>Eurotiales</taxon>
        <taxon>Aspergillaceae</taxon>
        <taxon>Penicillium</taxon>
    </lineage>
</organism>
<evidence type="ECO:0000256" key="5">
    <source>
        <dbReference type="ARBA" id="ARBA00038359"/>
    </source>
</evidence>
<evidence type="ECO:0000313" key="9">
    <source>
        <dbReference type="Proteomes" id="UP001153618"/>
    </source>
</evidence>
<feature type="transmembrane region" description="Helical" evidence="6">
    <location>
        <begin position="122"/>
        <end position="145"/>
    </location>
</feature>
<dbReference type="AlphaFoldDB" id="A0A9W4HRX9"/>
<evidence type="ECO:0000313" key="8">
    <source>
        <dbReference type="EMBL" id="CAG8104796.1"/>
    </source>
</evidence>
<name>A0A9W4HRX9_PENOL</name>
<dbReference type="PANTHER" id="PTHR33048">
    <property type="entry name" value="PTH11-LIKE INTEGRAL MEMBRANE PROTEIN (AFU_ORTHOLOGUE AFUA_5G11245)"/>
    <property type="match status" value="1"/>
</dbReference>
<keyword evidence="3 6" id="KW-1133">Transmembrane helix</keyword>
<comment type="similarity">
    <text evidence="5">Belongs to the SAT4 family.</text>
</comment>
<sequence>MDGLLHTLVSRDDDNGAARGKRALVVTAVLTAISTVIVAMRLYARLGLMKITGREDWAILISLVCFPQIVPCVRYGQAVNKLVFQIFCIIYLALVAAQFNYSMGVHSALLSSHTLQQQLKCLWAAIPMYNASLAFTKFSILFQYLRIFPGRSFRIACYVMMAIVATYSIWAIVSGYVNCVPVAKFWNHDLPGSCLNFEAVWFFNASMNIATDIALLLLPMPLLSQLQLPRMQKFALMGVFAMGILVVVTSILRLSSLREVANSPDTSYSNVGAAYWTAAECNVAIMCSCLPFLRPIISSIFPHLLSTASYNRYTGTKPPGTNVTATRTQTRHTQLFSHNHDKDFDMYSINVKQGDRSSQSSFAGIEVTTEMTVVQEGPKYGNTSEQKLVMDA</sequence>
<keyword evidence="4 6" id="KW-0472">Membrane</keyword>
<feature type="domain" description="Rhodopsin" evidence="7">
    <location>
        <begin position="40"/>
        <end position="298"/>
    </location>
</feature>
<gene>
    <name evidence="8" type="ORF">POLS_LOCUS4780</name>
</gene>
<dbReference type="InterPro" id="IPR049326">
    <property type="entry name" value="Rhodopsin_dom_fungi"/>
</dbReference>
<dbReference type="Proteomes" id="UP001153618">
    <property type="component" value="Unassembled WGS sequence"/>
</dbReference>
<proteinExistence type="inferred from homology"/>
<comment type="caution">
    <text evidence="8">The sequence shown here is derived from an EMBL/GenBank/DDBJ whole genome shotgun (WGS) entry which is preliminary data.</text>
</comment>
<feature type="transmembrane region" description="Helical" evidence="6">
    <location>
        <begin position="157"/>
        <end position="177"/>
    </location>
</feature>
<protein>
    <recommendedName>
        <fullName evidence="7">Rhodopsin domain-containing protein</fullName>
    </recommendedName>
</protein>
<dbReference type="GO" id="GO:0016020">
    <property type="term" value="C:membrane"/>
    <property type="evidence" value="ECO:0007669"/>
    <property type="project" value="UniProtKB-SubCell"/>
</dbReference>
<evidence type="ECO:0000256" key="4">
    <source>
        <dbReference type="ARBA" id="ARBA00023136"/>
    </source>
</evidence>
<feature type="transmembrane region" description="Helical" evidence="6">
    <location>
        <begin position="234"/>
        <end position="254"/>
    </location>
</feature>
<dbReference type="EMBL" id="CAJVOS010000024">
    <property type="protein sequence ID" value="CAG8104796.1"/>
    <property type="molecule type" value="Genomic_DNA"/>
</dbReference>
<accession>A0A9W4HRX9</accession>
<evidence type="ECO:0000256" key="3">
    <source>
        <dbReference type="ARBA" id="ARBA00022989"/>
    </source>
</evidence>
<feature type="transmembrane region" description="Helical" evidence="6">
    <location>
        <begin position="23"/>
        <end position="44"/>
    </location>
</feature>
<feature type="transmembrane region" description="Helical" evidence="6">
    <location>
        <begin position="82"/>
        <end position="102"/>
    </location>
</feature>
<feature type="transmembrane region" description="Helical" evidence="6">
    <location>
        <begin position="274"/>
        <end position="293"/>
    </location>
</feature>
<evidence type="ECO:0000256" key="6">
    <source>
        <dbReference type="SAM" id="Phobius"/>
    </source>
</evidence>
<keyword evidence="2 6" id="KW-0812">Transmembrane</keyword>
<reference evidence="8" key="1">
    <citation type="submission" date="2021-07" db="EMBL/GenBank/DDBJ databases">
        <authorList>
            <person name="Branca A.L. A."/>
        </authorList>
    </citation>
    <scope>NUCLEOTIDE SEQUENCE</scope>
</reference>
<evidence type="ECO:0000256" key="1">
    <source>
        <dbReference type="ARBA" id="ARBA00004141"/>
    </source>
</evidence>
<dbReference type="InterPro" id="IPR052337">
    <property type="entry name" value="SAT4-like"/>
</dbReference>
<comment type="subcellular location">
    <subcellularLocation>
        <location evidence="1">Membrane</location>
        <topology evidence="1">Multi-pass membrane protein</topology>
    </subcellularLocation>
</comment>
<dbReference type="OrthoDB" id="444631at2759"/>
<feature type="transmembrane region" description="Helical" evidence="6">
    <location>
        <begin position="199"/>
        <end position="222"/>
    </location>
</feature>
<dbReference type="Pfam" id="PF20684">
    <property type="entry name" value="Fung_rhodopsin"/>
    <property type="match status" value="1"/>
</dbReference>
<evidence type="ECO:0000259" key="7">
    <source>
        <dbReference type="Pfam" id="PF20684"/>
    </source>
</evidence>